<protein>
    <submittedName>
        <fullName evidence="5">ABC transporter periplasmic protein</fullName>
    </submittedName>
</protein>
<sequence>MLSRFISARMLAAPAAALLALSLTSCAGGPFSEPAAFEVDPVYLDPELSGAVDELRPITEFCGDRPIKVALADGVGDNAFRKTARAEFEDEAAKCPNLEVLPYADGQNNPQKAISDIKALVALGVEALVVFPDAGPALLPTLREAFEAGVAVVPYTASPGGTPGVDYTTFVGHNTVTDGAMWAQWVCNALGPAGGNAVFLGGTPGNAQSLSEIHGIEDELAGNPDCANVTLLNDPGTPIDTGWNPAQTQRVTSGLLAKYPKIDAVITDSGDGSLGGIRAFLQAGRPLPVWTANDNNGFACAYVDNKAAQPQFQIVAVTSRTWIVRLALRKAVAAAQDIPEPEPDIVNVPIVWDSLDPNLPPECDRNLPSSAVTSAELSTEQLAEIYR</sequence>
<evidence type="ECO:0000259" key="4">
    <source>
        <dbReference type="Pfam" id="PF13407"/>
    </source>
</evidence>
<evidence type="ECO:0000256" key="2">
    <source>
        <dbReference type="ARBA" id="ARBA00007639"/>
    </source>
</evidence>
<evidence type="ECO:0000313" key="5">
    <source>
        <dbReference type="EMBL" id="VEG49818.1"/>
    </source>
</evidence>
<comment type="similarity">
    <text evidence="2">Belongs to the bacterial solute-binding protein 2 family.</text>
</comment>
<proteinExistence type="inferred from homology"/>
<dbReference type="OrthoDB" id="9066846at2"/>
<name>A0A3S4RVF3_MYCCI</name>
<dbReference type="GO" id="GO:0030288">
    <property type="term" value="C:outer membrane-bounded periplasmic space"/>
    <property type="evidence" value="ECO:0007669"/>
    <property type="project" value="TreeGrafter"/>
</dbReference>
<keyword evidence="6" id="KW-1185">Reference proteome</keyword>
<evidence type="ECO:0000256" key="3">
    <source>
        <dbReference type="SAM" id="SignalP"/>
    </source>
</evidence>
<organism evidence="5 6">
    <name type="scientific">Mycolicibacterium chitae</name>
    <name type="common">Mycobacterium chitae</name>
    <dbReference type="NCBI Taxonomy" id="1792"/>
    <lineage>
        <taxon>Bacteria</taxon>
        <taxon>Bacillati</taxon>
        <taxon>Actinomycetota</taxon>
        <taxon>Actinomycetes</taxon>
        <taxon>Mycobacteriales</taxon>
        <taxon>Mycobacteriaceae</taxon>
        <taxon>Mycolicibacterium</taxon>
    </lineage>
</organism>
<keyword evidence="3" id="KW-0732">Signal</keyword>
<feature type="domain" description="Periplasmic binding protein" evidence="4">
    <location>
        <begin position="76"/>
        <end position="308"/>
    </location>
</feature>
<feature type="signal peptide" evidence="3">
    <location>
        <begin position="1"/>
        <end position="27"/>
    </location>
</feature>
<dbReference type="EMBL" id="LR134355">
    <property type="protein sequence ID" value="VEG49818.1"/>
    <property type="molecule type" value="Genomic_DNA"/>
</dbReference>
<dbReference type="Proteomes" id="UP000282551">
    <property type="component" value="Chromosome"/>
</dbReference>
<dbReference type="SUPFAM" id="SSF53822">
    <property type="entry name" value="Periplasmic binding protein-like I"/>
    <property type="match status" value="1"/>
</dbReference>
<dbReference type="InterPro" id="IPR025997">
    <property type="entry name" value="SBP_2_dom"/>
</dbReference>
<dbReference type="PROSITE" id="PS51257">
    <property type="entry name" value="PROKAR_LIPOPROTEIN"/>
    <property type="match status" value="1"/>
</dbReference>
<dbReference type="GO" id="GO:0030246">
    <property type="term" value="F:carbohydrate binding"/>
    <property type="evidence" value="ECO:0007669"/>
    <property type="project" value="TreeGrafter"/>
</dbReference>
<feature type="chain" id="PRO_5038743376" evidence="3">
    <location>
        <begin position="28"/>
        <end position="387"/>
    </location>
</feature>
<evidence type="ECO:0000313" key="6">
    <source>
        <dbReference type="Proteomes" id="UP000282551"/>
    </source>
</evidence>
<reference evidence="5 6" key="1">
    <citation type="submission" date="2018-12" db="EMBL/GenBank/DDBJ databases">
        <authorList>
            <consortium name="Pathogen Informatics"/>
        </authorList>
    </citation>
    <scope>NUCLEOTIDE SEQUENCE [LARGE SCALE GENOMIC DNA]</scope>
    <source>
        <strain evidence="5 6">NCTC10485</strain>
    </source>
</reference>
<gene>
    <name evidence="5" type="primary">ytfQ</name>
    <name evidence="5" type="ORF">NCTC10485_04130</name>
</gene>
<dbReference type="RefSeq" id="WP_126335445.1">
    <property type="nucleotide sequence ID" value="NZ_AP022604.1"/>
</dbReference>
<comment type="subcellular location">
    <subcellularLocation>
        <location evidence="1">Cell envelope</location>
    </subcellularLocation>
</comment>
<dbReference type="AlphaFoldDB" id="A0A3S4RVF3"/>
<dbReference type="PANTHER" id="PTHR30036">
    <property type="entry name" value="D-XYLOSE-BINDING PERIPLASMIC PROTEIN"/>
    <property type="match status" value="1"/>
</dbReference>
<dbReference type="Gene3D" id="3.40.50.2300">
    <property type="match status" value="2"/>
</dbReference>
<accession>A0A3S4RVF3</accession>
<dbReference type="InterPro" id="IPR050555">
    <property type="entry name" value="Bact_Solute-Bind_Prot2"/>
</dbReference>
<dbReference type="InterPro" id="IPR028082">
    <property type="entry name" value="Peripla_BP_I"/>
</dbReference>
<dbReference type="Pfam" id="PF13407">
    <property type="entry name" value="Peripla_BP_4"/>
    <property type="match status" value="1"/>
</dbReference>
<evidence type="ECO:0000256" key="1">
    <source>
        <dbReference type="ARBA" id="ARBA00004196"/>
    </source>
</evidence>
<dbReference type="PANTHER" id="PTHR30036:SF7">
    <property type="entry name" value="ABC TRANSPORTER PERIPLASMIC-BINDING PROTEIN YPHF"/>
    <property type="match status" value="1"/>
</dbReference>